<keyword evidence="5 8" id="KW-1133">Transmembrane helix</keyword>
<dbReference type="OrthoDB" id="529273at2759"/>
<keyword evidence="7" id="KW-0325">Glycoprotein</keyword>
<dbReference type="EMBL" id="ML210187">
    <property type="protein sequence ID" value="TFK25335.1"/>
    <property type="molecule type" value="Genomic_DNA"/>
</dbReference>
<evidence type="ECO:0000256" key="3">
    <source>
        <dbReference type="ARBA" id="ARBA00022679"/>
    </source>
</evidence>
<name>A0A5C3KYI3_COPMA</name>
<dbReference type="GO" id="GO:0035269">
    <property type="term" value="P:protein O-linked glycosylation via mannose"/>
    <property type="evidence" value="ECO:0007669"/>
    <property type="project" value="TreeGrafter"/>
</dbReference>
<evidence type="ECO:0000256" key="4">
    <source>
        <dbReference type="ARBA" id="ARBA00022692"/>
    </source>
</evidence>
<evidence type="ECO:0000256" key="1">
    <source>
        <dbReference type="ARBA" id="ARBA00004167"/>
    </source>
</evidence>
<evidence type="ECO:0000313" key="10">
    <source>
        <dbReference type="EMBL" id="TFK25335.1"/>
    </source>
</evidence>
<evidence type="ECO:0000256" key="6">
    <source>
        <dbReference type="ARBA" id="ARBA00023136"/>
    </source>
</evidence>
<dbReference type="PANTHER" id="PTHR20961">
    <property type="entry name" value="GLYCOSYLTRANSFERASE"/>
    <property type="match status" value="1"/>
</dbReference>
<gene>
    <name evidence="10" type="ORF">FA15DRAFT_668561</name>
</gene>
<comment type="subcellular location">
    <subcellularLocation>
        <location evidence="1">Membrane</location>
        <topology evidence="1">Single-pass membrane protein</topology>
    </subcellularLocation>
</comment>
<dbReference type="GO" id="GO:0005783">
    <property type="term" value="C:endoplasmic reticulum"/>
    <property type="evidence" value="ECO:0007669"/>
    <property type="project" value="TreeGrafter"/>
</dbReference>
<dbReference type="STRING" id="230819.A0A5C3KYI3"/>
<dbReference type="InterPro" id="IPR007657">
    <property type="entry name" value="Glycosyltransferase_61"/>
</dbReference>
<keyword evidence="6 8" id="KW-0472">Membrane</keyword>
<protein>
    <recommendedName>
        <fullName evidence="9">Glycosyltransferase 61 catalytic domain-containing protein</fullName>
    </recommendedName>
</protein>
<keyword evidence="4 8" id="KW-0812">Transmembrane</keyword>
<keyword evidence="2" id="KW-0328">Glycosyltransferase</keyword>
<evidence type="ECO:0000313" key="11">
    <source>
        <dbReference type="Proteomes" id="UP000307440"/>
    </source>
</evidence>
<keyword evidence="3" id="KW-0808">Transferase</keyword>
<dbReference type="GO" id="GO:0016020">
    <property type="term" value="C:membrane"/>
    <property type="evidence" value="ECO:0007669"/>
    <property type="project" value="UniProtKB-SubCell"/>
</dbReference>
<accession>A0A5C3KYI3</accession>
<dbReference type="PANTHER" id="PTHR20961:SF38">
    <property type="entry name" value="PROTEIN O-LINKED-MANNOSE BETA-1,4-N-ACETYLGLUCOSAMINYLTRANSFERASE 2"/>
    <property type="match status" value="1"/>
</dbReference>
<keyword evidence="11" id="KW-1185">Reference proteome</keyword>
<feature type="domain" description="Glycosyltransferase 61 catalytic" evidence="9">
    <location>
        <begin position="317"/>
        <end position="444"/>
    </location>
</feature>
<proteinExistence type="predicted"/>
<evidence type="ECO:0000259" key="9">
    <source>
        <dbReference type="Pfam" id="PF04577"/>
    </source>
</evidence>
<evidence type="ECO:0000256" key="2">
    <source>
        <dbReference type="ARBA" id="ARBA00022676"/>
    </source>
</evidence>
<dbReference type="Pfam" id="PF04577">
    <property type="entry name" value="Glyco_transf_61"/>
    <property type="match status" value="1"/>
</dbReference>
<evidence type="ECO:0000256" key="7">
    <source>
        <dbReference type="ARBA" id="ARBA00023180"/>
    </source>
</evidence>
<evidence type="ECO:0000256" key="5">
    <source>
        <dbReference type="ARBA" id="ARBA00022989"/>
    </source>
</evidence>
<dbReference type="GO" id="GO:0097363">
    <property type="term" value="F:protein O-acetylglucosaminyltransferase activity"/>
    <property type="evidence" value="ECO:0007669"/>
    <property type="project" value="TreeGrafter"/>
</dbReference>
<sequence>MGPFRRSQRSNVFILIAVVFVLSVWILLYNRERVSSFVQDQRTRLLKQDAPYANTASNDGHTDPGNLKPGITQTIQETTIPSVLLPGRKPRTRQGAWIDGFVTFDRLYLRNGTFYVVTTNPDFPAKERLIGQWLELSRVANLTATDKEMQIIDPTQAQEILGDHASLVPGFTVFLYDPAQFMHHLYHWWGEIILGMVRVYSTLAYGEGTPSKNVTLSLESLPPPSRFVLPAIHGNEWRDKPNLIGPLMRAAYPSTGIEKADYWNDLGNLNETFVFERSMVINRWAAHKHPNGKRWYKMIAGTMELTVPNGFWEPIRKNIVGNILGYVPFVNSLGQVEKSSLHLLKDKASPQAQQHKNNLISESDVKPLVTYISRQGSGNRRLVEEDHLRLVESLRALEKEGLCKFEMPAMEKLSIKQQLNISARSTILVGVHGNGLTHQLFMPASLRSAVFEILDPPSYTFDYEMLARNVGHKHYAVQNDTLVTFPKGVFHQGVHFSPGFHSKTIHVHGPAIADMIRTRLTQPDRVVED</sequence>
<reference evidence="10 11" key="1">
    <citation type="journal article" date="2019" name="Nat. Ecol. Evol.">
        <title>Megaphylogeny resolves global patterns of mushroom evolution.</title>
        <authorList>
            <person name="Varga T."/>
            <person name="Krizsan K."/>
            <person name="Foldi C."/>
            <person name="Dima B."/>
            <person name="Sanchez-Garcia M."/>
            <person name="Sanchez-Ramirez S."/>
            <person name="Szollosi G.J."/>
            <person name="Szarkandi J.G."/>
            <person name="Papp V."/>
            <person name="Albert L."/>
            <person name="Andreopoulos W."/>
            <person name="Angelini C."/>
            <person name="Antonin V."/>
            <person name="Barry K.W."/>
            <person name="Bougher N.L."/>
            <person name="Buchanan P."/>
            <person name="Buyck B."/>
            <person name="Bense V."/>
            <person name="Catcheside P."/>
            <person name="Chovatia M."/>
            <person name="Cooper J."/>
            <person name="Damon W."/>
            <person name="Desjardin D."/>
            <person name="Finy P."/>
            <person name="Geml J."/>
            <person name="Haridas S."/>
            <person name="Hughes K."/>
            <person name="Justo A."/>
            <person name="Karasinski D."/>
            <person name="Kautmanova I."/>
            <person name="Kiss B."/>
            <person name="Kocsube S."/>
            <person name="Kotiranta H."/>
            <person name="LaButti K.M."/>
            <person name="Lechner B.E."/>
            <person name="Liimatainen K."/>
            <person name="Lipzen A."/>
            <person name="Lukacs Z."/>
            <person name="Mihaltcheva S."/>
            <person name="Morgado L.N."/>
            <person name="Niskanen T."/>
            <person name="Noordeloos M.E."/>
            <person name="Ohm R.A."/>
            <person name="Ortiz-Santana B."/>
            <person name="Ovrebo C."/>
            <person name="Racz N."/>
            <person name="Riley R."/>
            <person name="Savchenko A."/>
            <person name="Shiryaev A."/>
            <person name="Soop K."/>
            <person name="Spirin V."/>
            <person name="Szebenyi C."/>
            <person name="Tomsovsky M."/>
            <person name="Tulloss R.E."/>
            <person name="Uehling J."/>
            <person name="Grigoriev I.V."/>
            <person name="Vagvolgyi C."/>
            <person name="Papp T."/>
            <person name="Martin F.M."/>
            <person name="Miettinen O."/>
            <person name="Hibbett D.S."/>
            <person name="Nagy L.G."/>
        </authorList>
    </citation>
    <scope>NUCLEOTIDE SEQUENCE [LARGE SCALE GENOMIC DNA]</scope>
    <source>
        <strain evidence="10 11">CBS 121175</strain>
    </source>
</reference>
<organism evidence="10 11">
    <name type="scientific">Coprinopsis marcescibilis</name>
    <name type="common">Agaric fungus</name>
    <name type="synonym">Psathyrella marcescibilis</name>
    <dbReference type="NCBI Taxonomy" id="230819"/>
    <lineage>
        <taxon>Eukaryota</taxon>
        <taxon>Fungi</taxon>
        <taxon>Dikarya</taxon>
        <taxon>Basidiomycota</taxon>
        <taxon>Agaricomycotina</taxon>
        <taxon>Agaricomycetes</taxon>
        <taxon>Agaricomycetidae</taxon>
        <taxon>Agaricales</taxon>
        <taxon>Agaricineae</taxon>
        <taxon>Psathyrellaceae</taxon>
        <taxon>Coprinopsis</taxon>
    </lineage>
</organism>
<feature type="transmembrane region" description="Helical" evidence="8">
    <location>
        <begin position="12"/>
        <end position="29"/>
    </location>
</feature>
<evidence type="ECO:0000256" key="8">
    <source>
        <dbReference type="SAM" id="Phobius"/>
    </source>
</evidence>
<dbReference type="InterPro" id="IPR049625">
    <property type="entry name" value="Glyco_transf_61_cat"/>
</dbReference>
<dbReference type="Proteomes" id="UP000307440">
    <property type="component" value="Unassembled WGS sequence"/>
</dbReference>
<dbReference type="AlphaFoldDB" id="A0A5C3KYI3"/>